<evidence type="ECO:0000256" key="1">
    <source>
        <dbReference type="ARBA" id="ARBA00004496"/>
    </source>
</evidence>
<proteinExistence type="inferred from homology"/>
<dbReference type="InterPro" id="IPR007439">
    <property type="entry name" value="Chemotax_Pase_CheZ"/>
</dbReference>
<comment type="subcellular location">
    <subcellularLocation>
        <location evidence="1">Cytoplasm</location>
    </subcellularLocation>
</comment>
<dbReference type="SUPFAM" id="SSF75708">
    <property type="entry name" value="Chemotaxis phosphatase CheZ"/>
    <property type="match status" value="1"/>
</dbReference>
<dbReference type="InterPro" id="IPR050992">
    <property type="entry name" value="CheZ_family_phosphatases"/>
</dbReference>
<dbReference type="GO" id="GO:0016787">
    <property type="term" value="F:hydrolase activity"/>
    <property type="evidence" value="ECO:0007669"/>
    <property type="project" value="UniProtKB-KW"/>
</dbReference>
<keyword evidence="5" id="KW-0145">Chemotaxis</keyword>
<evidence type="ECO:0000256" key="6">
    <source>
        <dbReference type="ARBA" id="ARBA00022779"/>
    </source>
</evidence>
<organism evidence="11 12">
    <name type="scientific">Chitinimonas lacunae</name>
    <dbReference type="NCBI Taxonomy" id="1963018"/>
    <lineage>
        <taxon>Bacteria</taxon>
        <taxon>Pseudomonadati</taxon>
        <taxon>Pseudomonadota</taxon>
        <taxon>Betaproteobacteria</taxon>
        <taxon>Neisseriales</taxon>
        <taxon>Chitinibacteraceae</taxon>
        <taxon>Chitinimonas</taxon>
    </lineage>
</organism>
<comment type="caution">
    <text evidence="11">The sequence shown here is derived from an EMBL/GenBank/DDBJ whole genome shotgun (WGS) entry which is preliminary data.</text>
</comment>
<dbReference type="Proteomes" id="UP001595791">
    <property type="component" value="Unassembled WGS sequence"/>
</dbReference>
<evidence type="ECO:0000256" key="5">
    <source>
        <dbReference type="ARBA" id="ARBA00022500"/>
    </source>
</evidence>
<evidence type="ECO:0000256" key="4">
    <source>
        <dbReference type="ARBA" id="ARBA00022490"/>
    </source>
</evidence>
<keyword evidence="12" id="KW-1185">Reference proteome</keyword>
<comment type="similarity">
    <text evidence="2">Belongs to the CheZ family.</text>
</comment>
<evidence type="ECO:0000256" key="3">
    <source>
        <dbReference type="ARBA" id="ARBA00018484"/>
    </source>
</evidence>
<dbReference type="Gene3D" id="1.10.287.500">
    <property type="entry name" value="Helix hairpin bin"/>
    <property type="match status" value="1"/>
</dbReference>
<sequence length="273" mass="29535">MSDQAINSGDSDELQALFDSIVNASQQAPAASPPPAQPESAAARPDAAKIDDAASRMAAMVQAIDSLDEPARSMFSSIGQLTRKVHDALRELGYDKSLERAAAAIPDARDRLAYVATLTEQAANRTLNAVDAAQPLQNKIENEADALAARWDKLYANQLSIEEFKQLVAETRDHLKGSANHARATNEQLLEIMMAQDFQDLTGQVIKKIVEMAKEMEGHLLEFLVEFSPGLKAPSPAEVDPSLLNGPVYKAEGRPDVVTNQEQVDDLLASLGF</sequence>
<evidence type="ECO:0000256" key="2">
    <source>
        <dbReference type="ARBA" id="ARBA00005908"/>
    </source>
</evidence>
<keyword evidence="7 11" id="KW-0378">Hydrolase</keyword>
<evidence type="ECO:0000313" key="12">
    <source>
        <dbReference type="Proteomes" id="UP001595791"/>
    </source>
</evidence>
<gene>
    <name evidence="11" type="primary">cheZ</name>
    <name evidence="11" type="ORF">ACFOW7_20290</name>
</gene>
<reference evidence="12" key="1">
    <citation type="journal article" date="2019" name="Int. J. Syst. Evol. Microbiol.">
        <title>The Global Catalogue of Microorganisms (GCM) 10K type strain sequencing project: providing services to taxonomists for standard genome sequencing and annotation.</title>
        <authorList>
            <consortium name="The Broad Institute Genomics Platform"/>
            <consortium name="The Broad Institute Genome Sequencing Center for Infectious Disease"/>
            <person name="Wu L."/>
            <person name="Ma J."/>
        </authorList>
    </citation>
    <scope>NUCLEOTIDE SEQUENCE [LARGE SCALE GENOMIC DNA]</scope>
    <source>
        <strain evidence="12">LMG 29894</strain>
    </source>
</reference>
<dbReference type="PANTHER" id="PTHR43693">
    <property type="entry name" value="PROTEIN PHOSPHATASE CHEZ"/>
    <property type="match status" value="1"/>
</dbReference>
<name>A0ABV8MWZ1_9NEIS</name>
<protein>
    <recommendedName>
        <fullName evidence="3">Protein phosphatase CheZ</fullName>
    </recommendedName>
    <alternativeName>
        <fullName evidence="9">Chemotaxis protein CheZ</fullName>
    </alternativeName>
</protein>
<evidence type="ECO:0000256" key="9">
    <source>
        <dbReference type="ARBA" id="ARBA00029599"/>
    </source>
</evidence>
<keyword evidence="6" id="KW-0283">Flagellar rotation</keyword>
<dbReference type="EMBL" id="JBHSBU010000001">
    <property type="protein sequence ID" value="MFC4161678.1"/>
    <property type="molecule type" value="Genomic_DNA"/>
</dbReference>
<keyword evidence="8" id="KW-0904">Protein phosphatase</keyword>
<dbReference type="PANTHER" id="PTHR43693:SF1">
    <property type="entry name" value="PROTEIN PHOSPHATASE CHEZ"/>
    <property type="match status" value="1"/>
</dbReference>
<dbReference type="NCBIfam" id="NF008368">
    <property type="entry name" value="PRK11166.1"/>
    <property type="match status" value="1"/>
</dbReference>
<evidence type="ECO:0000256" key="8">
    <source>
        <dbReference type="ARBA" id="ARBA00022912"/>
    </source>
</evidence>
<dbReference type="Pfam" id="PF04344">
    <property type="entry name" value="CheZ"/>
    <property type="match status" value="1"/>
</dbReference>
<feature type="region of interest" description="Disordered" evidence="10">
    <location>
        <begin position="19"/>
        <end position="44"/>
    </location>
</feature>
<evidence type="ECO:0000256" key="10">
    <source>
        <dbReference type="SAM" id="MobiDB-lite"/>
    </source>
</evidence>
<keyword evidence="4" id="KW-0963">Cytoplasm</keyword>
<accession>A0ABV8MWZ1</accession>
<dbReference type="RefSeq" id="WP_378167891.1">
    <property type="nucleotide sequence ID" value="NZ_JBHSBU010000001.1"/>
</dbReference>
<evidence type="ECO:0000256" key="7">
    <source>
        <dbReference type="ARBA" id="ARBA00022801"/>
    </source>
</evidence>
<evidence type="ECO:0000313" key="11">
    <source>
        <dbReference type="EMBL" id="MFC4161678.1"/>
    </source>
</evidence>